<organism evidence="5 9">
    <name type="scientific">Ruthenibacterium lactatiformans</name>
    <dbReference type="NCBI Taxonomy" id="1550024"/>
    <lineage>
        <taxon>Bacteria</taxon>
        <taxon>Bacillati</taxon>
        <taxon>Bacillota</taxon>
        <taxon>Clostridia</taxon>
        <taxon>Eubacteriales</taxon>
        <taxon>Oscillospiraceae</taxon>
        <taxon>Ruthenibacterium</taxon>
    </lineage>
</organism>
<evidence type="ECO:0000256" key="3">
    <source>
        <dbReference type="ARBA" id="ARBA00022679"/>
    </source>
</evidence>
<name>A0A0D8IZH2_9FIRM</name>
<keyword evidence="2 7" id="KW-0489">Methyltransferase</keyword>
<dbReference type="GeneID" id="42856923"/>
<dbReference type="Proteomes" id="UP000032483">
    <property type="component" value="Unassembled WGS sequence"/>
</dbReference>
<evidence type="ECO:0000313" key="6">
    <source>
        <dbReference type="EMBL" id="KUE76881.1"/>
    </source>
</evidence>
<reference evidence="5" key="1">
    <citation type="submission" date="2015-02" db="EMBL/GenBank/DDBJ databases">
        <title>A novel member of the family Ruminococcaceae isolated from human feces.</title>
        <authorList>
            <person name="Shkoporov A.N."/>
            <person name="Chaplin A.V."/>
            <person name="Motuzova O.V."/>
            <person name="Kafarskaia L.I."/>
            <person name="Khokhlova E.V."/>
            <person name="Efimov B.A."/>
        </authorList>
    </citation>
    <scope>NUCLEOTIDE SEQUENCE [LARGE SCALE GENOMIC DNA]</scope>
    <source>
        <strain evidence="5">585-1</strain>
    </source>
</reference>
<evidence type="ECO:0000259" key="4">
    <source>
        <dbReference type="SMART" id="SM00967"/>
    </source>
</evidence>
<evidence type="ECO:0000313" key="5">
    <source>
        <dbReference type="EMBL" id="KJF39889.1"/>
    </source>
</evidence>
<dbReference type="Gene3D" id="3.30.1330.30">
    <property type="match status" value="1"/>
</dbReference>
<dbReference type="PANTHER" id="PTHR43191:SF2">
    <property type="entry name" value="RRNA METHYLTRANSFERASE 3, MITOCHONDRIAL"/>
    <property type="match status" value="1"/>
</dbReference>
<gene>
    <name evidence="6" type="ORF">ASJ35_06280</name>
    <name evidence="8" type="ORF">GMD52_09840</name>
    <name evidence="7" type="ORF">GMD59_13905</name>
    <name evidence="5" type="ORF">TQ39_10035</name>
</gene>
<dbReference type="InterPro" id="IPR029026">
    <property type="entry name" value="tRNA_m1G_MTases_N"/>
</dbReference>
<evidence type="ECO:0000313" key="7">
    <source>
        <dbReference type="EMBL" id="MTS28372.1"/>
    </source>
</evidence>
<reference evidence="6 10" key="2">
    <citation type="submission" date="2015-10" db="EMBL/GenBank/DDBJ databases">
        <title>A novel member of the family Ruminococcaceae isolated from human faeces.</title>
        <authorList>
            <person name="Shkoporov A.N."/>
            <person name="Chaplin A.V."/>
            <person name="Motuzova O.V."/>
            <person name="Kafarskaia L.I."/>
            <person name="Efimov B.A."/>
        </authorList>
    </citation>
    <scope>NUCLEOTIDE SEQUENCE [LARGE SCALE GENOMIC DNA]</scope>
    <source>
        <strain evidence="6 10">668</strain>
    </source>
</reference>
<dbReference type="CDD" id="cd18095">
    <property type="entry name" value="SpoU-like_rRNA-MTase"/>
    <property type="match status" value="1"/>
</dbReference>
<evidence type="ECO:0000313" key="12">
    <source>
        <dbReference type="Proteomes" id="UP000472755"/>
    </source>
</evidence>
<dbReference type="GO" id="GO:0008173">
    <property type="term" value="F:RNA methyltransferase activity"/>
    <property type="evidence" value="ECO:0007669"/>
    <property type="project" value="InterPro"/>
</dbReference>
<dbReference type="EMBL" id="LMUA01000006">
    <property type="protein sequence ID" value="KUE76881.1"/>
    <property type="molecule type" value="Genomic_DNA"/>
</dbReference>
<dbReference type="EMBL" id="WMZR01000011">
    <property type="protein sequence ID" value="MTS51841.1"/>
    <property type="molecule type" value="Genomic_DNA"/>
</dbReference>
<dbReference type="EMBL" id="JXXK01000012">
    <property type="protein sequence ID" value="KJF39889.1"/>
    <property type="molecule type" value="Genomic_DNA"/>
</dbReference>
<accession>A0A0D8IZH2</accession>
<dbReference type="EMBL" id="WMZU01000025">
    <property type="protein sequence ID" value="MTS28372.1"/>
    <property type="molecule type" value="Genomic_DNA"/>
</dbReference>
<dbReference type="InterPro" id="IPR053888">
    <property type="entry name" value="MRM3-like_sub_bind"/>
</dbReference>
<dbReference type="GO" id="GO:0032259">
    <property type="term" value="P:methylation"/>
    <property type="evidence" value="ECO:0007669"/>
    <property type="project" value="UniProtKB-KW"/>
</dbReference>
<accession>A0A0W7TST6</accession>
<evidence type="ECO:0000256" key="2">
    <source>
        <dbReference type="ARBA" id="ARBA00022603"/>
    </source>
</evidence>
<evidence type="ECO:0000313" key="10">
    <source>
        <dbReference type="Proteomes" id="UP000053433"/>
    </source>
</evidence>
<protein>
    <submittedName>
        <fullName evidence="7">RNA methyltransferase</fullName>
    </submittedName>
</protein>
<dbReference type="SUPFAM" id="SSF55315">
    <property type="entry name" value="L30e-like"/>
    <property type="match status" value="1"/>
</dbReference>
<feature type="domain" description="RNA 2-O ribose methyltransferase substrate binding" evidence="4">
    <location>
        <begin position="33"/>
        <end position="102"/>
    </location>
</feature>
<dbReference type="GO" id="GO:0005737">
    <property type="term" value="C:cytoplasm"/>
    <property type="evidence" value="ECO:0007669"/>
    <property type="project" value="UniProtKB-ARBA"/>
</dbReference>
<dbReference type="Proteomes" id="UP000472755">
    <property type="component" value="Unassembled WGS sequence"/>
</dbReference>
<proteinExistence type="inferred from homology"/>
<dbReference type="GO" id="GO:0003723">
    <property type="term" value="F:RNA binding"/>
    <property type="evidence" value="ECO:0007669"/>
    <property type="project" value="InterPro"/>
</dbReference>
<dbReference type="Gene3D" id="3.40.1280.10">
    <property type="match status" value="1"/>
</dbReference>
<dbReference type="PANTHER" id="PTHR43191">
    <property type="entry name" value="RRNA METHYLTRANSFERASE 3"/>
    <property type="match status" value="1"/>
</dbReference>
<comment type="similarity">
    <text evidence="1">Belongs to the class IV-like SAM-binding methyltransferase superfamily. RNA methyltransferase TrmH family.</text>
</comment>
<comment type="caution">
    <text evidence="5">The sequence shown here is derived from an EMBL/GenBank/DDBJ whole genome shotgun (WGS) entry which is preliminary data.</text>
</comment>
<keyword evidence="3 7" id="KW-0808">Transferase</keyword>
<reference evidence="11 12" key="3">
    <citation type="journal article" date="2019" name="Nat. Med.">
        <title>A library of human gut bacterial isolates paired with longitudinal multiomics data enables mechanistic microbiome research.</title>
        <authorList>
            <person name="Poyet M."/>
            <person name="Groussin M."/>
            <person name="Gibbons S.M."/>
            <person name="Avila-Pacheco J."/>
            <person name="Jiang X."/>
            <person name="Kearney S.M."/>
            <person name="Perrotta A.R."/>
            <person name="Berdy B."/>
            <person name="Zhao S."/>
            <person name="Lieberman T.D."/>
            <person name="Swanson P.K."/>
            <person name="Smith M."/>
            <person name="Roesemann S."/>
            <person name="Alexander J.E."/>
            <person name="Rich S.A."/>
            <person name="Livny J."/>
            <person name="Vlamakis H."/>
            <person name="Clish C."/>
            <person name="Bullock K."/>
            <person name="Deik A."/>
            <person name="Scott J."/>
            <person name="Pierce K.A."/>
            <person name="Xavier R.J."/>
            <person name="Alm E.J."/>
        </authorList>
    </citation>
    <scope>NUCLEOTIDE SEQUENCE [LARGE SCALE GENOMIC DNA]</scope>
    <source>
        <strain evidence="7 12">BIOML-A4</strain>
        <strain evidence="8 11">BIOML-A7</strain>
    </source>
</reference>
<dbReference type="InterPro" id="IPR029028">
    <property type="entry name" value="Alpha/beta_knot_MTases"/>
</dbReference>
<dbReference type="Proteomes" id="UP000449193">
    <property type="component" value="Unassembled WGS sequence"/>
</dbReference>
<dbReference type="AlphaFoldDB" id="A0A0D8IZH2"/>
<evidence type="ECO:0000313" key="8">
    <source>
        <dbReference type="EMBL" id="MTS51841.1"/>
    </source>
</evidence>
<dbReference type="InterPro" id="IPR051259">
    <property type="entry name" value="rRNA_Methyltransferase"/>
</dbReference>
<dbReference type="Proteomes" id="UP000053433">
    <property type="component" value="Unassembled WGS sequence"/>
</dbReference>
<dbReference type="InterPro" id="IPR013123">
    <property type="entry name" value="SpoU_subst-bd"/>
</dbReference>
<dbReference type="InterPro" id="IPR029064">
    <property type="entry name" value="Ribosomal_eL30-like_sf"/>
</dbReference>
<dbReference type="GO" id="GO:0006396">
    <property type="term" value="P:RNA processing"/>
    <property type="evidence" value="ECO:0007669"/>
    <property type="project" value="InterPro"/>
</dbReference>
<dbReference type="InterPro" id="IPR001537">
    <property type="entry name" value="SpoU_MeTrfase"/>
</dbReference>
<dbReference type="Pfam" id="PF00588">
    <property type="entry name" value="SpoU_methylase"/>
    <property type="match status" value="1"/>
</dbReference>
<evidence type="ECO:0000313" key="11">
    <source>
        <dbReference type="Proteomes" id="UP000449193"/>
    </source>
</evidence>
<evidence type="ECO:0000256" key="1">
    <source>
        <dbReference type="ARBA" id="ARBA00007228"/>
    </source>
</evidence>
<evidence type="ECO:0000313" key="9">
    <source>
        <dbReference type="Proteomes" id="UP000032483"/>
    </source>
</evidence>
<dbReference type="Pfam" id="PF22435">
    <property type="entry name" value="MRM3-like_sub_bind"/>
    <property type="match status" value="1"/>
</dbReference>
<keyword evidence="9" id="KW-1185">Reference proteome</keyword>
<dbReference type="SMART" id="SM00967">
    <property type="entry name" value="SpoU_sub_bind"/>
    <property type="match status" value="1"/>
</dbReference>
<sequence>MTEVIASRDNERVKRACKLRDSGARRAAEGRFLAEGLRLCTDLAQRLPPEEVYCTQKLLDAHPELAALGGRHFLVSDAVAAKLSDTKAPQGLFCVFPRRTKTLEAVRGGGRYVCLEHIQDPANVGALLRSAAAFGFAGAVLCGNCADPFSPKAARASMGTLAKVDIIFADETGQALAAFKACGIPSFAAALQNSVPLERVDTQRLPGAALLIGNEGNGLLPGTVAAADKAVRIPMAAGVESLNAAVAGGVLLWHFREV</sequence>
<dbReference type="SUPFAM" id="SSF75217">
    <property type="entry name" value="alpha/beta knot"/>
    <property type="match status" value="1"/>
</dbReference>
<dbReference type="RefSeq" id="WP_009322475.1">
    <property type="nucleotide sequence ID" value="NZ_CAOJUJ010000014.1"/>
</dbReference>